<keyword evidence="7" id="KW-0547">Nucleotide-binding</keyword>
<evidence type="ECO:0000256" key="5">
    <source>
        <dbReference type="ARBA" id="ARBA00022553"/>
    </source>
</evidence>
<proteinExistence type="predicted"/>
<dbReference type="InterPro" id="IPR004358">
    <property type="entry name" value="Sig_transdc_His_kin-like_C"/>
</dbReference>
<dbReference type="SUPFAM" id="SSF47226">
    <property type="entry name" value="Histidine-containing phosphotransfer domain, HPT domain"/>
    <property type="match status" value="1"/>
</dbReference>
<keyword evidence="9" id="KW-0067">ATP-binding</keyword>
<dbReference type="InterPro" id="IPR051315">
    <property type="entry name" value="Bact_Chemotaxis_CheA"/>
</dbReference>
<dbReference type="InterPro" id="IPR035891">
    <property type="entry name" value="CheY-binding_CheA"/>
</dbReference>
<dbReference type="PRINTS" id="PR00344">
    <property type="entry name" value="BCTRLSENSOR"/>
</dbReference>
<dbReference type="EMBL" id="FOTI01000052">
    <property type="protein sequence ID" value="SFM01308.1"/>
    <property type="molecule type" value="Genomic_DNA"/>
</dbReference>
<dbReference type="InterPro" id="IPR002545">
    <property type="entry name" value="CheW-lke_dom"/>
</dbReference>
<feature type="domain" description="CheW-like" evidence="13">
    <location>
        <begin position="531"/>
        <end position="664"/>
    </location>
</feature>
<evidence type="ECO:0000259" key="13">
    <source>
        <dbReference type="PROSITE" id="PS50851"/>
    </source>
</evidence>
<keyword evidence="8 15" id="KW-0418">Kinase</keyword>
<evidence type="ECO:0000256" key="8">
    <source>
        <dbReference type="ARBA" id="ARBA00022777"/>
    </source>
</evidence>
<dbReference type="PROSITE" id="PS50851">
    <property type="entry name" value="CHEW"/>
    <property type="match status" value="1"/>
</dbReference>
<dbReference type="Pfam" id="PF01627">
    <property type="entry name" value="Hpt"/>
    <property type="match status" value="1"/>
</dbReference>
<evidence type="ECO:0000313" key="15">
    <source>
        <dbReference type="EMBL" id="SFM01308.1"/>
    </source>
</evidence>
<dbReference type="InterPro" id="IPR003594">
    <property type="entry name" value="HATPase_dom"/>
</dbReference>
<keyword evidence="16" id="KW-1185">Reference proteome</keyword>
<dbReference type="Proteomes" id="UP000199006">
    <property type="component" value="Unassembled WGS sequence"/>
</dbReference>
<dbReference type="Gene3D" id="1.10.287.560">
    <property type="entry name" value="Histidine kinase CheA-like, homodimeric domain"/>
    <property type="match status" value="1"/>
</dbReference>
<comment type="catalytic activity">
    <reaction evidence="1">
        <text>ATP + protein L-histidine = ADP + protein N-phospho-L-histidine.</text>
        <dbReference type="EC" id="2.7.13.3"/>
    </reaction>
</comment>
<evidence type="ECO:0000256" key="10">
    <source>
        <dbReference type="ARBA" id="ARBA00023012"/>
    </source>
</evidence>
<dbReference type="InterPro" id="IPR037052">
    <property type="entry name" value="CheA-like_P2_sf"/>
</dbReference>
<feature type="modified residue" description="Phosphohistidine" evidence="11">
    <location>
        <position position="46"/>
    </location>
</feature>
<dbReference type="STRING" id="29563.SAMN02983006_02575"/>
<dbReference type="SMART" id="SM01231">
    <property type="entry name" value="H-kinase_dim"/>
    <property type="match status" value="1"/>
</dbReference>
<organism evidence="15 16">
    <name type="scientific">Halanaerobium salsuginis</name>
    <dbReference type="NCBI Taxonomy" id="29563"/>
    <lineage>
        <taxon>Bacteria</taxon>
        <taxon>Bacillati</taxon>
        <taxon>Bacillota</taxon>
        <taxon>Clostridia</taxon>
        <taxon>Halanaerobiales</taxon>
        <taxon>Halanaerobiaceae</taxon>
        <taxon>Halanaerobium</taxon>
    </lineage>
</organism>
<evidence type="ECO:0000256" key="1">
    <source>
        <dbReference type="ARBA" id="ARBA00000085"/>
    </source>
</evidence>
<dbReference type="PROSITE" id="PS50109">
    <property type="entry name" value="HIS_KIN"/>
    <property type="match status" value="1"/>
</dbReference>
<name>A0A1I4MDJ7_9FIRM</name>
<dbReference type="InterPro" id="IPR036890">
    <property type="entry name" value="HATPase_C_sf"/>
</dbReference>
<dbReference type="Pfam" id="PF02518">
    <property type="entry name" value="HATPase_c"/>
    <property type="match status" value="1"/>
</dbReference>
<dbReference type="InterPro" id="IPR004105">
    <property type="entry name" value="CheA-like_dim"/>
</dbReference>
<dbReference type="SUPFAM" id="SSF47384">
    <property type="entry name" value="Homodimeric domain of signal transducing histidine kinase"/>
    <property type="match status" value="1"/>
</dbReference>
<dbReference type="InterPro" id="IPR036061">
    <property type="entry name" value="CheW-like_dom_sf"/>
</dbReference>
<dbReference type="OrthoDB" id="9803176at2"/>
<evidence type="ECO:0000256" key="2">
    <source>
        <dbReference type="ARBA" id="ARBA00012438"/>
    </source>
</evidence>
<dbReference type="GO" id="GO:0006935">
    <property type="term" value="P:chemotaxis"/>
    <property type="evidence" value="ECO:0007669"/>
    <property type="project" value="UniProtKB-KW"/>
</dbReference>
<dbReference type="FunFam" id="3.30.565.10:FF:000016">
    <property type="entry name" value="Chemotaxis protein CheA, putative"/>
    <property type="match status" value="1"/>
</dbReference>
<dbReference type="PROSITE" id="PS50894">
    <property type="entry name" value="HPT"/>
    <property type="match status" value="1"/>
</dbReference>
<evidence type="ECO:0000256" key="4">
    <source>
        <dbReference type="ARBA" id="ARBA00022500"/>
    </source>
</evidence>
<dbReference type="EC" id="2.7.13.3" evidence="2"/>
<dbReference type="CDD" id="cd00088">
    <property type="entry name" value="HPT"/>
    <property type="match status" value="1"/>
</dbReference>
<evidence type="ECO:0000256" key="7">
    <source>
        <dbReference type="ARBA" id="ARBA00022741"/>
    </source>
</evidence>
<accession>A0A1I4MDJ7</accession>
<dbReference type="GO" id="GO:0000155">
    <property type="term" value="F:phosphorelay sensor kinase activity"/>
    <property type="evidence" value="ECO:0007669"/>
    <property type="project" value="InterPro"/>
</dbReference>
<dbReference type="PANTHER" id="PTHR43395">
    <property type="entry name" value="SENSOR HISTIDINE KINASE CHEA"/>
    <property type="match status" value="1"/>
</dbReference>
<dbReference type="CDD" id="cd00731">
    <property type="entry name" value="CheA_reg"/>
    <property type="match status" value="1"/>
</dbReference>
<dbReference type="SMART" id="SM00073">
    <property type="entry name" value="HPT"/>
    <property type="match status" value="1"/>
</dbReference>
<dbReference type="InterPro" id="IPR008207">
    <property type="entry name" value="Sig_transdc_His_kin_Hpt_dom"/>
</dbReference>
<dbReference type="GO" id="GO:0005737">
    <property type="term" value="C:cytoplasm"/>
    <property type="evidence" value="ECO:0007669"/>
    <property type="project" value="InterPro"/>
</dbReference>
<dbReference type="SMART" id="SM00387">
    <property type="entry name" value="HATPase_c"/>
    <property type="match status" value="1"/>
</dbReference>
<feature type="domain" description="HPt" evidence="14">
    <location>
        <begin position="1"/>
        <end position="103"/>
    </location>
</feature>
<evidence type="ECO:0000256" key="11">
    <source>
        <dbReference type="PROSITE-ProRule" id="PRU00110"/>
    </source>
</evidence>
<dbReference type="InterPro" id="IPR010808">
    <property type="entry name" value="CheA_P2-bd"/>
</dbReference>
<dbReference type="CDD" id="cd16916">
    <property type="entry name" value="HATPase_CheA-like"/>
    <property type="match status" value="1"/>
</dbReference>
<evidence type="ECO:0000256" key="9">
    <source>
        <dbReference type="ARBA" id="ARBA00022840"/>
    </source>
</evidence>
<dbReference type="AlphaFoldDB" id="A0A1I4MDJ7"/>
<dbReference type="Gene3D" id="3.30.565.10">
    <property type="entry name" value="Histidine kinase-like ATPase, C-terminal domain"/>
    <property type="match status" value="1"/>
</dbReference>
<dbReference type="InterPro" id="IPR036641">
    <property type="entry name" value="HPT_dom_sf"/>
</dbReference>
<evidence type="ECO:0000259" key="12">
    <source>
        <dbReference type="PROSITE" id="PS50109"/>
    </source>
</evidence>
<dbReference type="SMART" id="SM00260">
    <property type="entry name" value="CheW"/>
    <property type="match status" value="1"/>
</dbReference>
<dbReference type="SUPFAM" id="SSF50341">
    <property type="entry name" value="CheW-like"/>
    <property type="match status" value="1"/>
</dbReference>
<evidence type="ECO:0000256" key="6">
    <source>
        <dbReference type="ARBA" id="ARBA00022679"/>
    </source>
</evidence>
<protein>
    <recommendedName>
        <fullName evidence="3">Chemotaxis protein CheA</fullName>
        <ecNumber evidence="2">2.7.13.3</ecNumber>
    </recommendedName>
</protein>
<reference evidence="15 16" key="1">
    <citation type="submission" date="2016-10" db="EMBL/GenBank/DDBJ databases">
        <authorList>
            <person name="de Groot N.N."/>
        </authorList>
    </citation>
    <scope>NUCLEOTIDE SEQUENCE [LARGE SCALE GENOMIC DNA]</scope>
    <source>
        <strain evidence="15 16">ATCC 51327</strain>
    </source>
</reference>
<gene>
    <name evidence="15" type="ORF">SAMN02983006_02575</name>
</gene>
<dbReference type="GO" id="GO:0005524">
    <property type="term" value="F:ATP binding"/>
    <property type="evidence" value="ECO:0007669"/>
    <property type="project" value="UniProtKB-KW"/>
</dbReference>
<keyword evidence="4" id="KW-0145">Chemotaxis</keyword>
<dbReference type="Gene3D" id="3.30.70.1110">
    <property type="entry name" value="Histidine kinase CheA-like, P2 response regulator-binding domain"/>
    <property type="match status" value="1"/>
</dbReference>
<dbReference type="Gene3D" id="2.30.30.40">
    <property type="entry name" value="SH3 Domains"/>
    <property type="match status" value="1"/>
</dbReference>
<keyword evidence="6" id="KW-0808">Transferase</keyword>
<dbReference type="SUPFAM" id="SSF55052">
    <property type="entry name" value="CheY-binding domain of CheA"/>
    <property type="match status" value="1"/>
</dbReference>
<dbReference type="RefSeq" id="WP_089862573.1">
    <property type="nucleotide sequence ID" value="NZ_FOTI01000052.1"/>
</dbReference>
<sequence>MQDNGYLDMFFDEAKEYVEILNNGILTLENNPEDKETIDAVFRAAHSLKGMAATMGFENLTELTHKMENMLDRVRGGKLKVTTDFIDLLLQGLDNIQFLVDKIKEHEGKEPDDINLEGFIEELANYTQSSEKSDDKADASNAGDNNLAGDFKLNLTDDEKDKLLKDKKDKERIYHLQVVMDDQDFQSVRAFMVLKKIEEVGKLFKSVPDKDEIENSESGVDTIDIYALSWLPTEEFKEELAEVSGAEINEFNELEEAELAKKKSEQKAKSLHAEHKINSFQNSSTVRVDISKLDTLVNMVGELLINKTRLQSLDIQRSKFNEIMPQLDRVTMELHHSIMQIRMVPVGVMFSRFPRMIRDLSNKMNKEIDFVMEGQETELDRSIIDELSDPLTHLLRNAIDHGVETPEVRKGKGKPEEGRIELRAYQKGSEIIIEVKDDGAGINPDKIGQKAIEKNIVSAEELEQMEKRDILDFIFHPGFSTAAKVTDVSGRGVGMDIVRNVVKKLDGQISIESEFGKGSTFTISLPLTLAITQALMIKVDGDTFAIPLNSVSETLTISPENIKKVRGKDVIVLRENTIPLVSAANIFGYEGLTSYKKSETDLSVVILKSGDRFIGLIVEELLNQQEIVIKSLGNYLQDTDYISGATIIGDGDVALIIDVRDIVA</sequence>
<keyword evidence="10" id="KW-0902">Two-component regulatory system</keyword>
<dbReference type="Gene3D" id="1.20.120.160">
    <property type="entry name" value="HPT domain"/>
    <property type="match status" value="1"/>
</dbReference>
<feature type="domain" description="Histidine kinase" evidence="12">
    <location>
        <begin position="281"/>
        <end position="529"/>
    </location>
</feature>
<dbReference type="InterPro" id="IPR005467">
    <property type="entry name" value="His_kinase_dom"/>
</dbReference>
<dbReference type="Pfam" id="PF07194">
    <property type="entry name" value="P2"/>
    <property type="match status" value="1"/>
</dbReference>
<evidence type="ECO:0000313" key="16">
    <source>
        <dbReference type="Proteomes" id="UP000199006"/>
    </source>
</evidence>
<evidence type="ECO:0000259" key="14">
    <source>
        <dbReference type="PROSITE" id="PS50894"/>
    </source>
</evidence>
<keyword evidence="5 11" id="KW-0597">Phosphoprotein</keyword>
<evidence type="ECO:0000256" key="3">
    <source>
        <dbReference type="ARBA" id="ARBA00021495"/>
    </source>
</evidence>
<dbReference type="PANTHER" id="PTHR43395:SF1">
    <property type="entry name" value="CHEMOTAXIS PROTEIN CHEA"/>
    <property type="match status" value="1"/>
</dbReference>
<dbReference type="Pfam" id="PF02895">
    <property type="entry name" value="H-kinase_dim"/>
    <property type="match status" value="1"/>
</dbReference>
<dbReference type="InterPro" id="IPR037006">
    <property type="entry name" value="CheA-like_homodim_sf"/>
</dbReference>
<dbReference type="InterPro" id="IPR036097">
    <property type="entry name" value="HisK_dim/P_sf"/>
</dbReference>
<dbReference type="Pfam" id="PF01584">
    <property type="entry name" value="CheW"/>
    <property type="match status" value="1"/>
</dbReference>
<dbReference type="SUPFAM" id="SSF55874">
    <property type="entry name" value="ATPase domain of HSP90 chaperone/DNA topoisomerase II/histidine kinase"/>
    <property type="match status" value="1"/>
</dbReference>